<dbReference type="RefSeq" id="WP_200341634.1">
    <property type="nucleotide sequence ID" value="NZ_NRRL01000044.1"/>
</dbReference>
<feature type="domain" description="Glycoside-hydrolase family GH114 TIM-barrel" evidence="1">
    <location>
        <begin position="63"/>
        <end position="294"/>
    </location>
</feature>
<protein>
    <recommendedName>
        <fullName evidence="1">Glycoside-hydrolase family GH114 TIM-barrel domain-containing protein</fullName>
    </recommendedName>
</protein>
<dbReference type="SUPFAM" id="SSF51445">
    <property type="entry name" value="(Trans)glycosidases"/>
    <property type="match status" value="1"/>
</dbReference>
<dbReference type="PANTHER" id="PTHR35882:SF2">
    <property type="entry name" value="PELA"/>
    <property type="match status" value="1"/>
</dbReference>
<name>A0ABS1DIH3_9PROT</name>
<reference evidence="2 3" key="1">
    <citation type="journal article" date="2020" name="Microorganisms">
        <title>Osmotic Adaptation and Compatible Solute Biosynthesis of Phototrophic Bacteria as Revealed from Genome Analyses.</title>
        <authorList>
            <person name="Imhoff J.F."/>
            <person name="Rahn T."/>
            <person name="Kunzel S."/>
            <person name="Keller A."/>
            <person name="Neulinger S.C."/>
        </authorList>
    </citation>
    <scope>NUCLEOTIDE SEQUENCE [LARGE SCALE GENOMIC DNA]</scope>
    <source>
        <strain evidence="2 3">DSM 9895</strain>
    </source>
</reference>
<dbReference type="InterPro" id="IPR016062">
    <property type="entry name" value="TM1410-rel"/>
</dbReference>
<dbReference type="InterPro" id="IPR013785">
    <property type="entry name" value="Aldolase_TIM"/>
</dbReference>
<organism evidence="2 3">
    <name type="scientific">Rhodovibrio sodomensis</name>
    <dbReference type="NCBI Taxonomy" id="1088"/>
    <lineage>
        <taxon>Bacteria</taxon>
        <taxon>Pseudomonadati</taxon>
        <taxon>Pseudomonadota</taxon>
        <taxon>Alphaproteobacteria</taxon>
        <taxon>Rhodospirillales</taxon>
        <taxon>Rhodovibrionaceae</taxon>
        <taxon>Rhodovibrio</taxon>
    </lineage>
</organism>
<dbReference type="PRINTS" id="PR01545">
    <property type="entry name" value="THEMAYE10DUF"/>
</dbReference>
<dbReference type="Gene3D" id="3.20.20.70">
    <property type="entry name" value="Aldolase class I"/>
    <property type="match status" value="1"/>
</dbReference>
<keyword evidence="3" id="KW-1185">Reference proteome</keyword>
<sequence>MTLHNVLRKLGCYFGRSFVMICPKFTYVATVVVGGILSAAAAADVKAGKWAVCYSSECDARALGQYDIAVLDAISHPPISQVRNQGAKVFGYISIGEIEAYRDHYAWARRENLIVRENPNWSENYLIDIRRDVWLEKLIYDLVPEMIRKGFDGLMLDTVDSSILLEREQPEEFAGMNDAAVRIIRSLDRHFPDTELILNRGYEVLPRVGSAINYALGESVYTDYDFKTDSYSLRSEEAYRWQVDRLSAAAKANPDLQVLTLDYWPPDDHDKIREIYRIQRANGFWPYVATVDLQSVIPEPSKAEASEAE</sequence>
<comment type="caution">
    <text evidence="2">The sequence shown here is derived from an EMBL/GenBank/DDBJ whole genome shotgun (WGS) entry which is preliminary data.</text>
</comment>
<proteinExistence type="predicted"/>
<dbReference type="Proteomes" id="UP001296873">
    <property type="component" value="Unassembled WGS sequence"/>
</dbReference>
<accession>A0ABS1DIH3</accession>
<dbReference type="EMBL" id="NRRL01000044">
    <property type="protein sequence ID" value="MBK1669303.1"/>
    <property type="molecule type" value="Genomic_DNA"/>
</dbReference>
<dbReference type="InterPro" id="IPR004352">
    <property type="entry name" value="GH114_TIM-barrel"/>
</dbReference>
<gene>
    <name evidence="2" type="ORF">CKO28_14795</name>
</gene>
<evidence type="ECO:0000313" key="2">
    <source>
        <dbReference type="EMBL" id="MBK1669303.1"/>
    </source>
</evidence>
<evidence type="ECO:0000259" key="1">
    <source>
        <dbReference type="Pfam" id="PF03537"/>
    </source>
</evidence>
<dbReference type="InterPro" id="IPR017853">
    <property type="entry name" value="GH"/>
</dbReference>
<dbReference type="Pfam" id="PF03537">
    <property type="entry name" value="Glyco_hydro_114"/>
    <property type="match status" value="1"/>
</dbReference>
<evidence type="ECO:0000313" key="3">
    <source>
        <dbReference type="Proteomes" id="UP001296873"/>
    </source>
</evidence>
<dbReference type="PANTHER" id="PTHR35882">
    <property type="entry name" value="PELA"/>
    <property type="match status" value="1"/>
</dbReference>